<name>A0A8H7ZY57_9FUNG</name>
<reference evidence="2 3" key="1">
    <citation type="journal article" name="Sci. Rep.">
        <title>Genome-scale phylogenetic analyses confirm Olpidium as the closest living zoosporic fungus to the non-flagellated, terrestrial fungi.</title>
        <authorList>
            <person name="Chang Y."/>
            <person name="Rochon D."/>
            <person name="Sekimoto S."/>
            <person name="Wang Y."/>
            <person name="Chovatia M."/>
            <person name="Sandor L."/>
            <person name="Salamov A."/>
            <person name="Grigoriev I.V."/>
            <person name="Stajich J.E."/>
            <person name="Spatafora J.W."/>
        </authorList>
    </citation>
    <scope>NUCLEOTIDE SEQUENCE [LARGE SCALE GENOMIC DNA]</scope>
    <source>
        <strain evidence="2">S191</strain>
    </source>
</reference>
<proteinExistence type="predicted"/>
<sequence length="72" mass="8241">MHHRNSQDIQDGIDSLRKDSKASTGRLAVVQRRVEEMKETVDAGRYRVRGPVLVALTFSSRLLIPRRRRPGT</sequence>
<gene>
    <name evidence="2" type="ORF">BJ554DRAFT_6311</name>
</gene>
<evidence type="ECO:0000313" key="3">
    <source>
        <dbReference type="Proteomes" id="UP000673691"/>
    </source>
</evidence>
<organism evidence="2 3">
    <name type="scientific">Olpidium bornovanus</name>
    <dbReference type="NCBI Taxonomy" id="278681"/>
    <lineage>
        <taxon>Eukaryota</taxon>
        <taxon>Fungi</taxon>
        <taxon>Fungi incertae sedis</taxon>
        <taxon>Olpidiomycota</taxon>
        <taxon>Olpidiomycotina</taxon>
        <taxon>Olpidiomycetes</taxon>
        <taxon>Olpidiales</taxon>
        <taxon>Olpidiaceae</taxon>
        <taxon>Olpidium</taxon>
    </lineage>
</organism>
<dbReference type="Proteomes" id="UP000673691">
    <property type="component" value="Unassembled WGS sequence"/>
</dbReference>
<evidence type="ECO:0000313" key="2">
    <source>
        <dbReference type="EMBL" id="KAG5461487.1"/>
    </source>
</evidence>
<protein>
    <submittedName>
        <fullName evidence="2">Uncharacterized protein</fullName>
    </submittedName>
</protein>
<accession>A0A8H7ZY57</accession>
<keyword evidence="3" id="KW-1185">Reference proteome</keyword>
<feature type="non-terminal residue" evidence="2">
    <location>
        <position position="1"/>
    </location>
</feature>
<feature type="region of interest" description="Disordered" evidence="1">
    <location>
        <begin position="1"/>
        <end position="25"/>
    </location>
</feature>
<dbReference type="AlphaFoldDB" id="A0A8H7ZY57"/>
<comment type="caution">
    <text evidence="2">The sequence shown here is derived from an EMBL/GenBank/DDBJ whole genome shotgun (WGS) entry which is preliminary data.</text>
</comment>
<dbReference type="EMBL" id="JAEFCI010003573">
    <property type="protein sequence ID" value="KAG5461487.1"/>
    <property type="molecule type" value="Genomic_DNA"/>
</dbReference>
<evidence type="ECO:0000256" key="1">
    <source>
        <dbReference type="SAM" id="MobiDB-lite"/>
    </source>
</evidence>